<gene>
    <name evidence="5" type="ORF">g.28767</name>
</gene>
<evidence type="ECO:0000256" key="2">
    <source>
        <dbReference type="ARBA" id="ARBA00022857"/>
    </source>
</evidence>
<evidence type="ECO:0000256" key="1">
    <source>
        <dbReference type="ARBA" id="ARBA00006484"/>
    </source>
</evidence>
<dbReference type="InterPro" id="IPR036291">
    <property type="entry name" value="NAD(P)-bd_dom_sf"/>
</dbReference>
<reference evidence="5" key="1">
    <citation type="submission" date="2015-11" db="EMBL/GenBank/DDBJ databases">
        <title>De novo transcriptome assembly of four potential Pierce s Disease insect vectors from Arizona vineyards.</title>
        <authorList>
            <person name="Tassone E.E."/>
        </authorList>
    </citation>
    <scope>NUCLEOTIDE SEQUENCE</scope>
</reference>
<dbReference type="GO" id="GO:0004090">
    <property type="term" value="F:carbonyl reductase (NADPH) activity"/>
    <property type="evidence" value="ECO:0007669"/>
    <property type="project" value="UniProtKB-EC"/>
</dbReference>
<evidence type="ECO:0000256" key="4">
    <source>
        <dbReference type="ARBA" id="ARBA00026118"/>
    </source>
</evidence>
<dbReference type="PANTHER" id="PTHR43963:SF4">
    <property type="entry name" value="CARBONYL REDUCTASE (NADPH)"/>
    <property type="match status" value="1"/>
</dbReference>
<sequence>MEASKVAVVTGSNKGIGFAIVKALCQKFEGVVYLTARDESRGKAAVAELNKLKLNPEFHLLDITCKKSIAKFADFIKTRHGGLDVLVNNAAIAFKRSATEPFSEQAEVTVAVNYFALVDVCEALFPLLRPHARVVHISSSEGHLLKIPSTRVQERFKDPSLTVLKLNDLMHEFVKLAAEGKNKEAGWGQSAYVVSKVGVSALSIIQQRQFDTDPRPGITVNAVHPGYVDTDMTSHTGPLTIEQGADAPVHMALWPVEENAPRGQYVWYDRKIVSWTEPIN</sequence>
<organism evidence="5">
    <name type="scientific">Graphocephala atropunctata</name>
    <dbReference type="NCBI Taxonomy" id="36148"/>
    <lineage>
        <taxon>Eukaryota</taxon>
        <taxon>Metazoa</taxon>
        <taxon>Ecdysozoa</taxon>
        <taxon>Arthropoda</taxon>
        <taxon>Hexapoda</taxon>
        <taxon>Insecta</taxon>
        <taxon>Pterygota</taxon>
        <taxon>Neoptera</taxon>
        <taxon>Paraneoptera</taxon>
        <taxon>Hemiptera</taxon>
        <taxon>Auchenorrhyncha</taxon>
        <taxon>Membracoidea</taxon>
        <taxon>Cicadellidae</taxon>
        <taxon>Cicadellinae</taxon>
        <taxon>Cicadellini</taxon>
        <taxon>Graphocephala</taxon>
    </lineage>
</organism>
<dbReference type="AlphaFoldDB" id="A0A1B6M714"/>
<dbReference type="PANTHER" id="PTHR43963">
    <property type="entry name" value="CARBONYL REDUCTASE 1-RELATED"/>
    <property type="match status" value="1"/>
</dbReference>
<keyword evidence="3" id="KW-0560">Oxidoreductase</keyword>
<dbReference type="EC" id="1.1.1.184" evidence="4"/>
<name>A0A1B6M714_9HEMI</name>
<dbReference type="InterPro" id="IPR045313">
    <property type="entry name" value="CBR1-like"/>
</dbReference>
<dbReference type="SUPFAM" id="SSF51735">
    <property type="entry name" value="NAD(P)-binding Rossmann-fold domains"/>
    <property type="match status" value="1"/>
</dbReference>
<dbReference type="InterPro" id="IPR002347">
    <property type="entry name" value="SDR_fam"/>
</dbReference>
<evidence type="ECO:0000313" key="5">
    <source>
        <dbReference type="EMBL" id="JAT31708.1"/>
    </source>
</evidence>
<proteinExistence type="inferred from homology"/>
<accession>A0A1B6M714</accession>
<protein>
    <recommendedName>
        <fullName evidence="4">carbonyl reductase (NADPH)</fullName>
        <ecNumber evidence="4">1.1.1.184</ecNumber>
    </recommendedName>
</protein>
<dbReference type="EMBL" id="GEBQ01008269">
    <property type="protein sequence ID" value="JAT31708.1"/>
    <property type="molecule type" value="Transcribed_RNA"/>
</dbReference>
<dbReference type="PRINTS" id="PR00081">
    <property type="entry name" value="GDHRDH"/>
</dbReference>
<comment type="similarity">
    <text evidence="1">Belongs to the short-chain dehydrogenases/reductases (SDR) family.</text>
</comment>
<evidence type="ECO:0000256" key="3">
    <source>
        <dbReference type="ARBA" id="ARBA00023002"/>
    </source>
</evidence>
<dbReference type="Gene3D" id="3.40.50.720">
    <property type="entry name" value="NAD(P)-binding Rossmann-like Domain"/>
    <property type="match status" value="1"/>
</dbReference>
<dbReference type="Pfam" id="PF00106">
    <property type="entry name" value="adh_short"/>
    <property type="match status" value="1"/>
</dbReference>
<dbReference type="CDD" id="cd05324">
    <property type="entry name" value="carb_red_PTCR-like_SDR_c"/>
    <property type="match status" value="1"/>
</dbReference>
<keyword evidence="2" id="KW-0521">NADP</keyword>